<evidence type="ECO:0000313" key="2">
    <source>
        <dbReference type="EMBL" id="VDM97706.1"/>
    </source>
</evidence>
<keyword evidence="3" id="KW-1185">Reference proteome</keyword>
<dbReference type="WBParaSite" id="nOo.2.0.1.t11996-RA">
    <property type="protein sequence ID" value="nOo.2.0.1.t11996-RA"/>
    <property type="gene ID" value="nOo.2.0.1.g11996"/>
</dbReference>
<evidence type="ECO:0000313" key="3">
    <source>
        <dbReference type="Proteomes" id="UP000271087"/>
    </source>
</evidence>
<evidence type="ECO:0000256" key="1">
    <source>
        <dbReference type="SAM" id="MobiDB-lite"/>
    </source>
</evidence>
<feature type="region of interest" description="Disordered" evidence="1">
    <location>
        <begin position="51"/>
        <end position="74"/>
    </location>
</feature>
<protein>
    <submittedName>
        <fullName evidence="4">Transmembrane protein</fullName>
    </submittedName>
</protein>
<accession>A0A182EV09</accession>
<sequence length="118" mass="13901">MRQKEARSAAATKKEAALEGKSKRERKKGKDGDEKSIRAEKSEFFGTFSLRSKRERKRKKKERVIESKSRREKKKITEKKLTNLRCRKVLTHCFEILTQRCIRIRACFRTRVAVAQSS</sequence>
<gene>
    <name evidence="2" type="ORF">NOO_LOCUS11996</name>
</gene>
<evidence type="ECO:0000313" key="4">
    <source>
        <dbReference type="WBParaSite" id="nOo.2.0.1.t11996-RA"/>
    </source>
</evidence>
<feature type="compositionally biased region" description="Basic residues" evidence="1">
    <location>
        <begin position="51"/>
        <end position="62"/>
    </location>
</feature>
<name>A0A182EV09_ONCOC</name>
<dbReference type="Proteomes" id="UP000271087">
    <property type="component" value="Unassembled WGS sequence"/>
</dbReference>
<proteinExistence type="predicted"/>
<reference evidence="4" key="1">
    <citation type="submission" date="2016-06" db="UniProtKB">
        <authorList>
            <consortium name="WormBaseParasite"/>
        </authorList>
    </citation>
    <scope>IDENTIFICATION</scope>
</reference>
<reference evidence="2 3" key="2">
    <citation type="submission" date="2018-08" db="EMBL/GenBank/DDBJ databases">
        <authorList>
            <person name="Laetsch R D."/>
            <person name="Stevens L."/>
            <person name="Kumar S."/>
            <person name="Blaxter L. M."/>
        </authorList>
    </citation>
    <scope>NUCLEOTIDE SEQUENCE [LARGE SCALE GENOMIC DNA]</scope>
</reference>
<organism evidence="4">
    <name type="scientific">Onchocerca ochengi</name>
    <name type="common">Filarial nematode worm</name>
    <dbReference type="NCBI Taxonomy" id="42157"/>
    <lineage>
        <taxon>Eukaryota</taxon>
        <taxon>Metazoa</taxon>
        <taxon>Ecdysozoa</taxon>
        <taxon>Nematoda</taxon>
        <taxon>Chromadorea</taxon>
        <taxon>Rhabditida</taxon>
        <taxon>Spirurina</taxon>
        <taxon>Spiruromorpha</taxon>
        <taxon>Filarioidea</taxon>
        <taxon>Onchocercidae</taxon>
        <taxon>Onchocerca</taxon>
    </lineage>
</organism>
<dbReference type="EMBL" id="UYRW01009351">
    <property type="protein sequence ID" value="VDM97706.1"/>
    <property type="molecule type" value="Genomic_DNA"/>
</dbReference>
<dbReference type="AlphaFoldDB" id="A0A182EV09"/>
<feature type="region of interest" description="Disordered" evidence="1">
    <location>
        <begin position="1"/>
        <end position="38"/>
    </location>
</feature>
<dbReference type="STRING" id="42157.A0A182EV09"/>